<keyword evidence="3" id="KW-1185">Reference proteome</keyword>
<evidence type="ECO:0000313" key="2">
    <source>
        <dbReference type="EMBL" id="OAF98515.1"/>
    </source>
</evidence>
<feature type="compositionally biased region" description="Polar residues" evidence="1">
    <location>
        <begin position="68"/>
        <end position="79"/>
    </location>
</feature>
<gene>
    <name evidence="2" type="ORF">CC84DRAFT_1182146</name>
</gene>
<organism evidence="2 3">
    <name type="scientific">Paraphaeosphaeria sporulosa</name>
    <dbReference type="NCBI Taxonomy" id="1460663"/>
    <lineage>
        <taxon>Eukaryota</taxon>
        <taxon>Fungi</taxon>
        <taxon>Dikarya</taxon>
        <taxon>Ascomycota</taxon>
        <taxon>Pezizomycotina</taxon>
        <taxon>Dothideomycetes</taxon>
        <taxon>Pleosporomycetidae</taxon>
        <taxon>Pleosporales</taxon>
        <taxon>Massarineae</taxon>
        <taxon>Didymosphaeriaceae</taxon>
        <taxon>Paraphaeosphaeria</taxon>
    </lineage>
</organism>
<evidence type="ECO:0000256" key="1">
    <source>
        <dbReference type="SAM" id="MobiDB-lite"/>
    </source>
</evidence>
<evidence type="ECO:0000313" key="3">
    <source>
        <dbReference type="Proteomes" id="UP000077069"/>
    </source>
</evidence>
<reference evidence="2 3" key="1">
    <citation type="submission" date="2016-05" db="EMBL/GenBank/DDBJ databases">
        <title>Comparative analysis of secretome profiles of manganese(II)-oxidizing ascomycete fungi.</title>
        <authorList>
            <consortium name="DOE Joint Genome Institute"/>
            <person name="Zeiner C.A."/>
            <person name="Purvine S.O."/>
            <person name="Zink E.M."/>
            <person name="Wu S."/>
            <person name="Pasa-Tolic L."/>
            <person name="Chaput D.L."/>
            <person name="Haridas S."/>
            <person name="Grigoriev I.V."/>
            <person name="Santelli C.M."/>
            <person name="Hansel C.M."/>
        </authorList>
    </citation>
    <scope>NUCLEOTIDE SEQUENCE [LARGE SCALE GENOMIC DNA]</scope>
    <source>
        <strain evidence="2 3">AP3s5-JAC2a</strain>
    </source>
</reference>
<proteinExistence type="predicted"/>
<feature type="compositionally biased region" description="Basic and acidic residues" evidence="1">
    <location>
        <begin position="86"/>
        <end position="109"/>
    </location>
</feature>
<sequence length="203" mass="22768">MSSPGSFNRVHDLALQQSQHDVEKLGAYKGSIEALTRDEATLRTRIDDLQKKGGNHSRTSITRDRESSSLIHRTANMETNDPAVKQLEREAARRSAKVMDLRKREERRTIANAHRRSSLEKQAQKSPMAAGGPSAQNEQYTLGGHNTEQNQTTQTDKHEAILWESPRAPSGPRAPPGVDPLGEAEEDWVPCGFWARFIRVCYL</sequence>
<dbReference type="RefSeq" id="XP_018028881.1">
    <property type="nucleotide sequence ID" value="XM_018180606.1"/>
</dbReference>
<feature type="compositionally biased region" description="Polar residues" evidence="1">
    <location>
        <begin position="134"/>
        <end position="154"/>
    </location>
</feature>
<dbReference type="InParanoid" id="A0A177BTM7"/>
<dbReference type="GeneID" id="28764092"/>
<protein>
    <submittedName>
        <fullName evidence="2">Uncharacterized protein</fullName>
    </submittedName>
</protein>
<dbReference type="Proteomes" id="UP000077069">
    <property type="component" value="Unassembled WGS sequence"/>
</dbReference>
<dbReference type="EMBL" id="KV441569">
    <property type="protein sequence ID" value="OAF98515.1"/>
    <property type="molecule type" value="Genomic_DNA"/>
</dbReference>
<feature type="region of interest" description="Disordered" evidence="1">
    <location>
        <begin position="46"/>
        <end position="181"/>
    </location>
</feature>
<accession>A0A177BTM7</accession>
<dbReference type="AlphaFoldDB" id="A0A177BTM7"/>
<name>A0A177BTM7_9PLEO</name>